<reference evidence="4" key="1">
    <citation type="submission" date="2023-07" db="EMBL/GenBank/DDBJ databases">
        <title>Defluviimonas sediminis sp. nov., isolated from mangrove sediment.</title>
        <authorList>
            <person name="Liu L."/>
            <person name="Li J."/>
            <person name="Huang Y."/>
            <person name="Pan J."/>
            <person name="Li M."/>
        </authorList>
    </citation>
    <scope>NUCLEOTIDE SEQUENCE [LARGE SCALE GENOMIC DNA]</scope>
    <source>
        <strain evidence="4">FT324</strain>
    </source>
</reference>
<dbReference type="InterPro" id="IPR036111">
    <property type="entry name" value="Mal/L-sulfo/L-lacto_DH-like_sf"/>
</dbReference>
<dbReference type="RefSeq" id="WP_261497493.1">
    <property type="nucleotide sequence ID" value="NZ_JAOCQF010000005.1"/>
</dbReference>
<gene>
    <name evidence="3" type="ORF">N5I32_18840</name>
</gene>
<dbReference type="InterPro" id="IPR003767">
    <property type="entry name" value="Malate/L-lactate_DH-like"/>
</dbReference>
<evidence type="ECO:0000313" key="4">
    <source>
        <dbReference type="Proteomes" id="UP001205601"/>
    </source>
</evidence>
<dbReference type="InterPro" id="IPR043143">
    <property type="entry name" value="Mal/L-sulf/L-lact_DH-like_NADP"/>
</dbReference>
<dbReference type="Pfam" id="PF02615">
    <property type="entry name" value="Ldh_2"/>
    <property type="match status" value="1"/>
</dbReference>
<sequence length="338" mass="34926">MKTITLTETEIANLASEALERAGASRTSARSLSDAIAAAERDGIPSHGLAYLPTYCLHLTCGKVDPAAIPRVESNHSVVRVDAAHGFAHPAIDVGFDALVPLAREHGIAALAITRSYNCGVLSFHTERLARAGLVGLGFTNAPASIAGWGGRKPVLGTNPWSLAVPDASGGVAFLIDQSASVVAKSEVMKHQREGRTIPDTWALDAEGVPTTDPNVALKGSMAPAGGYKGVGSALLVETFAALLTGSLPGVEAAPFSGPAGGPPGVGQFFIAVDPRKTSGGHFAERLATLVLAFDQSTGTRLPGERRFANRRRSADGGIEVDQRIFEAALALARPSAP</sequence>
<evidence type="ECO:0000256" key="2">
    <source>
        <dbReference type="ARBA" id="ARBA00023002"/>
    </source>
</evidence>
<comment type="similarity">
    <text evidence="1">Belongs to the LDH2/MDH2 oxidoreductase family.</text>
</comment>
<dbReference type="Gene3D" id="3.30.1370.60">
    <property type="entry name" value="Hypothetical oxidoreductase yiak, domain 2"/>
    <property type="match status" value="1"/>
</dbReference>
<organism evidence="3 4">
    <name type="scientific">Albidovulum sediminis</name>
    <dbReference type="NCBI Taxonomy" id="3066345"/>
    <lineage>
        <taxon>Bacteria</taxon>
        <taxon>Pseudomonadati</taxon>
        <taxon>Pseudomonadota</taxon>
        <taxon>Alphaproteobacteria</taxon>
        <taxon>Rhodobacterales</taxon>
        <taxon>Paracoccaceae</taxon>
        <taxon>Albidovulum</taxon>
    </lineage>
</organism>
<dbReference type="SUPFAM" id="SSF89733">
    <property type="entry name" value="L-sulfolactate dehydrogenase-like"/>
    <property type="match status" value="1"/>
</dbReference>
<name>A0ABT2NRK7_9RHOB</name>
<dbReference type="InterPro" id="IPR043144">
    <property type="entry name" value="Mal/L-sulf/L-lact_DH-like_ah"/>
</dbReference>
<keyword evidence="2" id="KW-0560">Oxidoreductase</keyword>
<dbReference type="Gene3D" id="1.10.1530.10">
    <property type="match status" value="1"/>
</dbReference>
<comment type="caution">
    <text evidence="3">The sequence shown here is derived from an EMBL/GenBank/DDBJ whole genome shotgun (WGS) entry which is preliminary data.</text>
</comment>
<dbReference type="PANTHER" id="PTHR11091:SF0">
    <property type="entry name" value="MALATE DEHYDROGENASE"/>
    <property type="match status" value="1"/>
</dbReference>
<evidence type="ECO:0000256" key="1">
    <source>
        <dbReference type="ARBA" id="ARBA00006056"/>
    </source>
</evidence>
<evidence type="ECO:0000313" key="3">
    <source>
        <dbReference type="EMBL" id="MCT8331578.1"/>
    </source>
</evidence>
<dbReference type="PANTHER" id="PTHR11091">
    <property type="entry name" value="OXIDOREDUCTASE-RELATED"/>
    <property type="match status" value="1"/>
</dbReference>
<dbReference type="EMBL" id="JAOCQF010000005">
    <property type="protein sequence ID" value="MCT8331578.1"/>
    <property type="molecule type" value="Genomic_DNA"/>
</dbReference>
<protein>
    <submittedName>
        <fullName evidence="3">Ldh family oxidoreductase</fullName>
    </submittedName>
</protein>
<proteinExistence type="inferred from homology"/>
<keyword evidence="4" id="KW-1185">Reference proteome</keyword>
<accession>A0ABT2NRK7</accession>
<dbReference type="Proteomes" id="UP001205601">
    <property type="component" value="Unassembled WGS sequence"/>
</dbReference>